<dbReference type="InterPro" id="IPR036691">
    <property type="entry name" value="Endo/exonu/phosph_ase_sf"/>
</dbReference>
<dbReference type="Gramene" id="PGSC0003DMT400096991">
    <property type="protein sequence ID" value="PGSC0003DMT400096991"/>
    <property type="gene ID" value="PGSC0003DMG400046562"/>
</dbReference>
<dbReference type="EnsemblPlants" id="PGSC0003DMT400096991">
    <property type="protein sequence ID" value="PGSC0003DMT400096991"/>
    <property type="gene ID" value="PGSC0003DMG400046562"/>
</dbReference>
<dbReference type="AlphaFoldDB" id="M1DZN7"/>
<proteinExistence type="predicted"/>
<dbReference type="PaxDb" id="4113-PGSC0003DMT400096991"/>
<dbReference type="eggNOG" id="KOG1075">
    <property type="taxonomic scope" value="Eukaryota"/>
</dbReference>
<dbReference type="STRING" id="4113.M1DZN7"/>
<keyword evidence="2" id="KW-1185">Reference proteome</keyword>
<name>M1DZN7_SOLTU</name>
<dbReference type="PANTHER" id="PTHR33710:SF65">
    <property type="entry name" value="ENDONUCLEASE_EXONUCLEASE_PHOSPHATASE"/>
    <property type="match status" value="1"/>
</dbReference>
<accession>M1DZN7</accession>
<sequence>WNVRGLNKVHKQVEFRNFCRRNKTAILVVLEHKIKEGKAGKIIQKMVGKWECVDNYNTDPRGRIWILWDPNKVKFRVGVVHKQFIHGYVTTQSSGFYLTGVYGTHTIADRKHVWTGLTEVTNAVTEPLIIMSDFNSTLHGDGRFGGNAVMDGEVQDFKKFMETASMIGMKCLGRRYTWTNGHIHRKIDWILTNATWVHKWEHIQGLIMEPLFSDHCAVSFPLGDRQNSGQKSFKFFNHIAEHPDFIGVVRKGWRGITYPTMRGVWQNLKKVKVLIQKLNTKEFKGVIERVNQKRKQLINLQGLMSDPLAASRLAMDEKQRKVELERSINIEERQLFLISLQNIMAYAQQMIIMNILCFDMSLYFTGLEILHSTGIYRQL</sequence>
<dbReference type="InParanoid" id="M1DZN7"/>
<evidence type="ECO:0000313" key="2">
    <source>
        <dbReference type="Proteomes" id="UP000011115"/>
    </source>
</evidence>
<dbReference type="OMA" id="RRIWIMW"/>
<dbReference type="Proteomes" id="UP000011115">
    <property type="component" value="Unassembled WGS sequence"/>
</dbReference>
<reference evidence="1" key="2">
    <citation type="submission" date="2015-06" db="UniProtKB">
        <authorList>
            <consortium name="EnsemblPlants"/>
        </authorList>
    </citation>
    <scope>IDENTIFICATION</scope>
    <source>
        <strain evidence="1">DM1-3 516 R44</strain>
    </source>
</reference>
<evidence type="ECO:0000313" key="1">
    <source>
        <dbReference type="EnsemblPlants" id="PGSC0003DMT400096991"/>
    </source>
</evidence>
<reference evidence="2" key="1">
    <citation type="journal article" date="2011" name="Nature">
        <title>Genome sequence and analysis of the tuber crop potato.</title>
        <authorList>
            <consortium name="The Potato Genome Sequencing Consortium"/>
        </authorList>
    </citation>
    <scope>NUCLEOTIDE SEQUENCE [LARGE SCALE GENOMIC DNA]</scope>
    <source>
        <strain evidence="2">cv. DM1-3 516 R44</strain>
    </source>
</reference>
<dbReference type="SUPFAM" id="SSF56219">
    <property type="entry name" value="DNase I-like"/>
    <property type="match status" value="1"/>
</dbReference>
<dbReference type="PANTHER" id="PTHR33710">
    <property type="entry name" value="BNAC02G09200D PROTEIN"/>
    <property type="match status" value="1"/>
</dbReference>
<dbReference type="Gene3D" id="3.60.10.10">
    <property type="entry name" value="Endonuclease/exonuclease/phosphatase"/>
    <property type="match status" value="1"/>
</dbReference>
<protein>
    <submittedName>
        <fullName evidence="1">Endonuclease/exonuclease/phosphatase</fullName>
    </submittedName>
</protein>
<organism evidence="1 2">
    <name type="scientific">Solanum tuberosum</name>
    <name type="common">Potato</name>
    <dbReference type="NCBI Taxonomy" id="4113"/>
    <lineage>
        <taxon>Eukaryota</taxon>
        <taxon>Viridiplantae</taxon>
        <taxon>Streptophyta</taxon>
        <taxon>Embryophyta</taxon>
        <taxon>Tracheophyta</taxon>
        <taxon>Spermatophyta</taxon>
        <taxon>Magnoliopsida</taxon>
        <taxon>eudicotyledons</taxon>
        <taxon>Gunneridae</taxon>
        <taxon>Pentapetalae</taxon>
        <taxon>asterids</taxon>
        <taxon>lamiids</taxon>
        <taxon>Solanales</taxon>
        <taxon>Solanaceae</taxon>
        <taxon>Solanoideae</taxon>
        <taxon>Solaneae</taxon>
        <taxon>Solanum</taxon>
    </lineage>
</organism>
<dbReference type="HOGENOM" id="CLU_730736_0_0_1"/>